<dbReference type="AlphaFoldDB" id="A0A8H4J3G4"/>
<dbReference type="Gene3D" id="3.30.40.10">
    <property type="entry name" value="Zinc/RING finger domain, C3HC4 (zinc finger)"/>
    <property type="match status" value="2"/>
</dbReference>
<dbReference type="GO" id="GO:0070936">
    <property type="term" value="P:protein K48-linked ubiquitination"/>
    <property type="evidence" value="ECO:0007669"/>
    <property type="project" value="TreeGrafter"/>
</dbReference>
<keyword evidence="10" id="KW-0967">Endosome</keyword>
<dbReference type="InterPro" id="IPR013083">
    <property type="entry name" value="Znf_RING/FYVE/PHD"/>
</dbReference>
<keyword evidence="16" id="KW-0449">Lipoprotein</keyword>
<feature type="compositionally biased region" description="Low complexity" evidence="18">
    <location>
        <begin position="373"/>
        <end position="386"/>
    </location>
</feature>
<feature type="compositionally biased region" description="Low complexity" evidence="18">
    <location>
        <begin position="22"/>
        <end position="36"/>
    </location>
</feature>
<evidence type="ECO:0000256" key="6">
    <source>
        <dbReference type="ARBA" id="ARBA00012483"/>
    </source>
</evidence>
<keyword evidence="21" id="KW-1185">Reference proteome</keyword>
<comment type="subcellular location">
    <subcellularLocation>
        <location evidence="3">Endosome</location>
    </subcellularLocation>
    <subcellularLocation>
        <location evidence="4">Lysosome</location>
    </subcellularLocation>
    <subcellularLocation>
        <location evidence="2">Membrane</location>
        <topology evidence="2">Peripheral membrane protein</topology>
    </subcellularLocation>
</comment>
<evidence type="ECO:0000313" key="20">
    <source>
        <dbReference type="EMBL" id="KAF4312560.1"/>
    </source>
</evidence>
<dbReference type="SMART" id="SM00064">
    <property type="entry name" value="FYVE"/>
    <property type="match status" value="1"/>
</dbReference>
<evidence type="ECO:0000256" key="2">
    <source>
        <dbReference type="ARBA" id="ARBA00004170"/>
    </source>
</evidence>
<sequence>MDRPSLPPPSFSASTSAIPRQSISSADTSAAAANPSPLQRGYSDGATAPSALLPDRDTFLREHSVGGDTAPRTERNAGSTGLRQPGDSAVVDRKRRLTTPENPERRGGYRSSTGEGSSQATAIDLTRSPDGSISSVARRDSDIMIPQWQPDSDVAQCPVCGTQFSFWKCGRVVCANCSPHRITIPRQYIVRAPEELRLSRAGLIDLIGEDDPSASRFDLYFNPALGGGEEVRVCNPCVPDPNLSPPPRHASSQFPNFDSSGFHDQFGQHRYSPLQTPGRSRNMTYDSSHAYGNRQYSHHRQSRSDVSQHSTDPFRSARVSFQNSTSVSDLLPPPPHPINAGSRPSPGGTQPFPQYQSHPSAAFPHFSHHMRPSRSSSASSTSQQPTRYRPIDTTTPPYPPSIHPPRRQIPEEDECPVCHEELPPKGPDGSTVVREQHVAECIAANFAGPSSQSRTSTPSAAVDAAVAANAAHPSDAGGVVSTPTPPVAESSRRRRHTQGMLRYRATEKDCLDETGNPQECIICFEDFKEGDEMGRLECFCKFHRSCIRQWWDTKGDGSCPTHQGGFVLGGS</sequence>
<comment type="pathway">
    <text evidence="5">Protein modification; protein ubiquitination.</text>
</comment>
<feature type="compositionally biased region" description="Polar residues" evidence="18">
    <location>
        <begin position="11"/>
        <end position="21"/>
    </location>
</feature>
<feature type="region of interest" description="Disordered" evidence="18">
    <location>
        <begin position="1"/>
        <end position="134"/>
    </location>
</feature>
<dbReference type="SMART" id="SM00184">
    <property type="entry name" value="RING"/>
    <property type="match status" value="1"/>
</dbReference>
<feature type="compositionally biased region" description="Polar residues" evidence="18">
    <location>
        <begin position="347"/>
        <end position="359"/>
    </location>
</feature>
<dbReference type="GO" id="GO:0005768">
    <property type="term" value="C:endosome"/>
    <property type="evidence" value="ECO:0007669"/>
    <property type="project" value="UniProtKB-SubCell"/>
</dbReference>
<keyword evidence="13" id="KW-0862">Zinc</keyword>
<comment type="caution">
    <text evidence="20">The sequence shown here is derived from an EMBL/GenBank/DDBJ whole genome shotgun (WGS) entry which is preliminary data.</text>
</comment>
<dbReference type="InterPro" id="IPR001841">
    <property type="entry name" value="Znf_RING"/>
</dbReference>
<dbReference type="SUPFAM" id="SSF57850">
    <property type="entry name" value="RING/U-box"/>
    <property type="match status" value="1"/>
</dbReference>
<dbReference type="InterPro" id="IPR000306">
    <property type="entry name" value="Znf_FYVE"/>
</dbReference>
<dbReference type="InterPro" id="IPR011011">
    <property type="entry name" value="Znf_FYVE_PHD"/>
</dbReference>
<dbReference type="PANTHER" id="PTHR46661:SF4">
    <property type="entry name" value="RING-TYPE DOMAIN-CONTAINING PROTEIN"/>
    <property type="match status" value="1"/>
</dbReference>
<evidence type="ECO:0000256" key="1">
    <source>
        <dbReference type="ARBA" id="ARBA00000900"/>
    </source>
</evidence>
<evidence type="ECO:0000256" key="17">
    <source>
        <dbReference type="PROSITE-ProRule" id="PRU00175"/>
    </source>
</evidence>
<evidence type="ECO:0000256" key="10">
    <source>
        <dbReference type="ARBA" id="ARBA00022753"/>
    </source>
</evidence>
<comment type="catalytic activity">
    <reaction evidence="1">
        <text>S-ubiquitinyl-[E2 ubiquitin-conjugating enzyme]-L-cysteine + [acceptor protein]-L-lysine = [E2 ubiquitin-conjugating enzyme]-L-cysteine + N(6)-ubiquitinyl-[acceptor protein]-L-lysine.</text>
        <dbReference type="EC" id="2.3.2.27"/>
    </reaction>
</comment>
<feature type="compositionally biased region" description="Polar residues" evidence="18">
    <location>
        <begin position="273"/>
        <end position="287"/>
    </location>
</feature>
<evidence type="ECO:0000256" key="3">
    <source>
        <dbReference type="ARBA" id="ARBA00004177"/>
    </source>
</evidence>
<keyword evidence="15" id="KW-0458">Lysosome</keyword>
<feature type="compositionally biased region" description="Pro residues" evidence="18">
    <location>
        <begin position="1"/>
        <end position="10"/>
    </location>
</feature>
<evidence type="ECO:0000256" key="7">
    <source>
        <dbReference type="ARBA" id="ARBA00022679"/>
    </source>
</evidence>
<dbReference type="EMBL" id="WWBZ02000002">
    <property type="protein sequence ID" value="KAF4312560.1"/>
    <property type="molecule type" value="Genomic_DNA"/>
</dbReference>
<dbReference type="EC" id="2.3.2.27" evidence="6"/>
<dbReference type="SUPFAM" id="SSF57903">
    <property type="entry name" value="FYVE/PHD zinc finger"/>
    <property type="match status" value="1"/>
</dbReference>
<feature type="compositionally biased region" description="Basic and acidic residues" evidence="18">
    <location>
        <begin position="54"/>
        <end position="75"/>
    </location>
</feature>
<evidence type="ECO:0000256" key="12">
    <source>
        <dbReference type="ARBA" id="ARBA00022786"/>
    </source>
</evidence>
<keyword evidence="14" id="KW-0472">Membrane</keyword>
<keyword evidence="7" id="KW-0808">Transferase</keyword>
<reference evidence="20" key="1">
    <citation type="submission" date="2020-04" db="EMBL/GenBank/DDBJ databases">
        <title>Genome Assembly and Annotation of Botryosphaeria dothidea sdau 11-99, a Latent Pathogen of Apple Fruit Ring Rot in China.</title>
        <authorList>
            <person name="Yu C."/>
            <person name="Diao Y."/>
            <person name="Lu Q."/>
            <person name="Zhao J."/>
            <person name="Cui S."/>
            <person name="Peng C."/>
            <person name="He B."/>
            <person name="Liu H."/>
        </authorList>
    </citation>
    <scope>NUCLEOTIDE SEQUENCE [LARGE SCALE GENOMIC DNA]</scope>
    <source>
        <strain evidence="20">Sdau11-99</strain>
    </source>
</reference>
<organism evidence="20 21">
    <name type="scientific">Botryosphaeria dothidea</name>
    <dbReference type="NCBI Taxonomy" id="55169"/>
    <lineage>
        <taxon>Eukaryota</taxon>
        <taxon>Fungi</taxon>
        <taxon>Dikarya</taxon>
        <taxon>Ascomycota</taxon>
        <taxon>Pezizomycotina</taxon>
        <taxon>Dothideomycetes</taxon>
        <taxon>Dothideomycetes incertae sedis</taxon>
        <taxon>Botryosphaeriales</taxon>
        <taxon>Botryosphaeriaceae</taxon>
        <taxon>Botryosphaeria</taxon>
    </lineage>
</organism>
<protein>
    <recommendedName>
        <fullName evidence="6">RING-type E3 ubiquitin transferase</fullName>
        <ecNumber evidence="6">2.3.2.27</ecNumber>
    </recommendedName>
</protein>
<evidence type="ECO:0000259" key="19">
    <source>
        <dbReference type="PROSITE" id="PS50089"/>
    </source>
</evidence>
<dbReference type="GO" id="GO:0043161">
    <property type="term" value="P:proteasome-mediated ubiquitin-dependent protein catabolic process"/>
    <property type="evidence" value="ECO:0007669"/>
    <property type="project" value="TreeGrafter"/>
</dbReference>
<dbReference type="Proteomes" id="UP000572817">
    <property type="component" value="Unassembled WGS sequence"/>
</dbReference>
<feature type="compositionally biased region" description="Polar residues" evidence="18">
    <location>
        <begin position="110"/>
        <end position="121"/>
    </location>
</feature>
<dbReference type="SMART" id="SM00744">
    <property type="entry name" value="RINGv"/>
    <property type="match status" value="1"/>
</dbReference>
<evidence type="ECO:0000256" key="15">
    <source>
        <dbReference type="ARBA" id="ARBA00023228"/>
    </source>
</evidence>
<keyword evidence="9" id="KW-0479">Metal-binding</keyword>
<keyword evidence="11 17" id="KW-0863">Zinc-finger</keyword>
<name>A0A8H4J3G4_9PEZI</name>
<evidence type="ECO:0000256" key="16">
    <source>
        <dbReference type="ARBA" id="ARBA00023288"/>
    </source>
</evidence>
<evidence type="ECO:0000256" key="14">
    <source>
        <dbReference type="ARBA" id="ARBA00023136"/>
    </source>
</evidence>
<evidence type="ECO:0000256" key="18">
    <source>
        <dbReference type="SAM" id="MobiDB-lite"/>
    </source>
</evidence>
<dbReference type="PROSITE" id="PS50089">
    <property type="entry name" value="ZF_RING_2"/>
    <property type="match status" value="1"/>
</dbReference>
<evidence type="ECO:0000256" key="5">
    <source>
        <dbReference type="ARBA" id="ARBA00004906"/>
    </source>
</evidence>
<feature type="compositionally biased region" description="Polar residues" evidence="18">
    <location>
        <begin position="304"/>
        <end position="328"/>
    </location>
</feature>
<dbReference type="InterPro" id="IPR051878">
    <property type="entry name" value="ZNRF_ubiq-protein_ligase"/>
</dbReference>
<dbReference type="CDD" id="cd16489">
    <property type="entry name" value="mRING-CH-C4HC2H_ZNRF"/>
    <property type="match status" value="1"/>
</dbReference>
<evidence type="ECO:0000256" key="11">
    <source>
        <dbReference type="ARBA" id="ARBA00022771"/>
    </source>
</evidence>
<gene>
    <name evidence="20" type="ORF">GTA08_BOTSDO11830</name>
</gene>
<dbReference type="GO" id="GO:0016020">
    <property type="term" value="C:membrane"/>
    <property type="evidence" value="ECO:0007669"/>
    <property type="project" value="UniProtKB-SubCell"/>
</dbReference>
<feature type="domain" description="RING-type" evidence="19">
    <location>
        <begin position="520"/>
        <end position="563"/>
    </location>
</feature>
<feature type="region of interest" description="Disordered" evidence="18">
    <location>
        <begin position="473"/>
        <end position="497"/>
    </location>
</feature>
<evidence type="ECO:0000256" key="13">
    <source>
        <dbReference type="ARBA" id="ARBA00022833"/>
    </source>
</evidence>
<dbReference type="GO" id="GO:0008270">
    <property type="term" value="F:zinc ion binding"/>
    <property type="evidence" value="ECO:0007669"/>
    <property type="project" value="UniProtKB-KW"/>
</dbReference>
<dbReference type="OrthoDB" id="660555at2759"/>
<proteinExistence type="predicted"/>
<feature type="compositionally biased region" description="Polar residues" evidence="18">
    <location>
        <begin position="250"/>
        <end position="259"/>
    </location>
</feature>
<evidence type="ECO:0000256" key="9">
    <source>
        <dbReference type="ARBA" id="ARBA00022723"/>
    </source>
</evidence>
<keyword evidence="12" id="KW-0833">Ubl conjugation pathway</keyword>
<dbReference type="GO" id="GO:0061630">
    <property type="term" value="F:ubiquitin protein ligase activity"/>
    <property type="evidence" value="ECO:0007669"/>
    <property type="project" value="UniProtKB-EC"/>
</dbReference>
<evidence type="ECO:0000256" key="4">
    <source>
        <dbReference type="ARBA" id="ARBA00004371"/>
    </source>
</evidence>
<dbReference type="PANTHER" id="PTHR46661">
    <property type="entry name" value="E3 UBIQUITIN-PROTEIN LIGASE ZNRF1-LIKE PROTEIN"/>
    <property type="match status" value="1"/>
</dbReference>
<dbReference type="Pfam" id="PF13639">
    <property type="entry name" value="zf-RING_2"/>
    <property type="match status" value="1"/>
</dbReference>
<feature type="region of interest" description="Disordered" evidence="18">
    <location>
        <begin position="244"/>
        <end position="410"/>
    </location>
</feature>
<evidence type="ECO:0000313" key="21">
    <source>
        <dbReference type="Proteomes" id="UP000572817"/>
    </source>
</evidence>
<dbReference type="Pfam" id="PF01363">
    <property type="entry name" value="FYVE"/>
    <property type="match status" value="1"/>
</dbReference>
<dbReference type="InterPro" id="IPR011016">
    <property type="entry name" value="Znf_RING-CH"/>
</dbReference>
<keyword evidence="8" id="KW-0519">Myristate</keyword>
<evidence type="ECO:0000256" key="8">
    <source>
        <dbReference type="ARBA" id="ARBA00022707"/>
    </source>
</evidence>
<accession>A0A8H4J3G4</accession>